<dbReference type="PRINTS" id="PR00081">
    <property type="entry name" value="GDHRDH"/>
</dbReference>
<evidence type="ECO:0000256" key="2">
    <source>
        <dbReference type="ARBA" id="ARBA00023002"/>
    </source>
</evidence>
<protein>
    <recommendedName>
        <fullName evidence="6">Short-chain dehydrogenase</fullName>
    </recommendedName>
</protein>
<evidence type="ECO:0000256" key="3">
    <source>
        <dbReference type="RuleBase" id="RU000363"/>
    </source>
</evidence>
<keyword evidence="5" id="KW-1185">Reference proteome</keyword>
<dbReference type="InterPro" id="IPR036291">
    <property type="entry name" value="NAD(P)-bd_dom_sf"/>
</dbReference>
<dbReference type="EMBL" id="JTDI01000009">
    <property type="protein sequence ID" value="KHK89084.1"/>
    <property type="molecule type" value="Genomic_DNA"/>
</dbReference>
<comment type="caution">
    <text evidence="4">The sequence shown here is derived from an EMBL/GenBank/DDBJ whole genome shotgun (WGS) entry which is preliminary data.</text>
</comment>
<dbReference type="PROSITE" id="PS00061">
    <property type="entry name" value="ADH_SHORT"/>
    <property type="match status" value="1"/>
</dbReference>
<comment type="similarity">
    <text evidence="1 3">Belongs to the short-chain dehydrogenases/reductases (SDR) family.</text>
</comment>
<dbReference type="Gene3D" id="3.40.50.720">
    <property type="entry name" value="NAD(P)-binding Rossmann-like Domain"/>
    <property type="match status" value="1"/>
</dbReference>
<evidence type="ECO:0000313" key="5">
    <source>
        <dbReference type="Proteomes" id="UP000031057"/>
    </source>
</evidence>
<evidence type="ECO:0000313" key="4">
    <source>
        <dbReference type="EMBL" id="KHK89084.1"/>
    </source>
</evidence>
<organism evidence="4 5">
    <name type="scientific">Novosphingobium malaysiense</name>
    <dbReference type="NCBI Taxonomy" id="1348853"/>
    <lineage>
        <taxon>Bacteria</taxon>
        <taxon>Pseudomonadati</taxon>
        <taxon>Pseudomonadota</taxon>
        <taxon>Alphaproteobacteria</taxon>
        <taxon>Sphingomonadales</taxon>
        <taxon>Sphingomonadaceae</taxon>
        <taxon>Novosphingobium</taxon>
    </lineage>
</organism>
<dbReference type="OrthoDB" id="7191281at2"/>
<dbReference type="SUPFAM" id="SSF51735">
    <property type="entry name" value="NAD(P)-binding Rossmann-fold domains"/>
    <property type="match status" value="1"/>
</dbReference>
<dbReference type="GO" id="GO:0016491">
    <property type="term" value="F:oxidoreductase activity"/>
    <property type="evidence" value="ECO:0007669"/>
    <property type="project" value="UniProtKB-KW"/>
</dbReference>
<dbReference type="STRING" id="1348853.LK12_22375"/>
<dbReference type="PANTHER" id="PTHR43391:SF26">
    <property type="entry name" value="BLL7251 PROTEIN"/>
    <property type="match status" value="1"/>
</dbReference>
<dbReference type="PRINTS" id="PR00080">
    <property type="entry name" value="SDRFAMILY"/>
</dbReference>
<dbReference type="Pfam" id="PF00106">
    <property type="entry name" value="adh_short"/>
    <property type="match status" value="1"/>
</dbReference>
<accession>A0A0B1ZDJ2</accession>
<evidence type="ECO:0000256" key="1">
    <source>
        <dbReference type="ARBA" id="ARBA00006484"/>
    </source>
</evidence>
<dbReference type="RefSeq" id="WP_039290072.1">
    <property type="nucleotide sequence ID" value="NZ_JTDI01000009.1"/>
</dbReference>
<keyword evidence="2" id="KW-0560">Oxidoreductase</keyword>
<dbReference type="InterPro" id="IPR020904">
    <property type="entry name" value="Sc_DH/Rdtase_CS"/>
</dbReference>
<dbReference type="AlphaFoldDB" id="A0A0B1ZDJ2"/>
<dbReference type="CDD" id="cd05233">
    <property type="entry name" value="SDR_c"/>
    <property type="match status" value="1"/>
</dbReference>
<dbReference type="InterPro" id="IPR002347">
    <property type="entry name" value="SDR_fam"/>
</dbReference>
<dbReference type="PANTHER" id="PTHR43391">
    <property type="entry name" value="RETINOL DEHYDROGENASE-RELATED"/>
    <property type="match status" value="1"/>
</dbReference>
<name>A0A0B1ZDJ2_9SPHN</name>
<dbReference type="Proteomes" id="UP000031057">
    <property type="component" value="Unassembled WGS sequence"/>
</dbReference>
<proteinExistence type="inferred from homology"/>
<evidence type="ECO:0008006" key="6">
    <source>
        <dbReference type="Google" id="ProtNLM"/>
    </source>
</evidence>
<reference evidence="4 5" key="1">
    <citation type="submission" date="2014-10" db="EMBL/GenBank/DDBJ databases">
        <title>Genome sequence of Novosphingobium malaysiense MUSC 273(T).</title>
        <authorList>
            <person name="Lee L.-H."/>
        </authorList>
    </citation>
    <scope>NUCLEOTIDE SEQUENCE [LARGE SCALE GENOMIC DNA]</scope>
    <source>
        <strain evidence="4 5">MUSC 273</strain>
    </source>
</reference>
<gene>
    <name evidence="4" type="ORF">LK12_22375</name>
</gene>
<sequence length="289" mass="30693">MTQAQRFEGQAVAIIGCATGLGYGMAKQFAQEGARLALADLNAERLAEVVAEVKALGAQAVSMRVDIADEAEVKRFAAFAMEKLGPIDILCSNAGVADMPALAWEKTPNDWKWVFGVNLFGLVNAVNAFIPGMIERKSGHVVATVSNSALIAPMNMAPYTASKKAALGYCETLRHDLSMIGSPVRVSAICPGKMISAMPDNMRLRPGDLSGRAPSDEEVRQMKAFLTDGGLTPEEAARAVLDGIAKQHFFILTHPEDADATVAWAQTIASGGLANLDSDKTRFRGIAGE</sequence>